<reference evidence="2" key="1">
    <citation type="submission" date="2020-08" db="EMBL/GenBank/DDBJ databases">
        <title>Genome sequencing and assembly of the red palm weevil Rhynchophorus ferrugineus.</title>
        <authorList>
            <person name="Dias G.B."/>
            <person name="Bergman C.M."/>
            <person name="Manee M."/>
        </authorList>
    </citation>
    <scope>NUCLEOTIDE SEQUENCE</scope>
    <source>
        <strain evidence="2">AA-2017</strain>
        <tissue evidence="2">Whole larva</tissue>
    </source>
</reference>
<evidence type="ECO:0000313" key="2">
    <source>
        <dbReference type="EMBL" id="KAF7280194.1"/>
    </source>
</evidence>
<evidence type="ECO:0000256" key="1">
    <source>
        <dbReference type="SAM" id="MobiDB-lite"/>
    </source>
</evidence>
<name>A0A834IGA7_RHYFE</name>
<accession>A0A834IGA7</accession>
<proteinExistence type="predicted"/>
<evidence type="ECO:0000313" key="3">
    <source>
        <dbReference type="Proteomes" id="UP000625711"/>
    </source>
</evidence>
<dbReference type="AlphaFoldDB" id="A0A834IGA7"/>
<dbReference type="Proteomes" id="UP000625711">
    <property type="component" value="Unassembled WGS sequence"/>
</dbReference>
<comment type="caution">
    <text evidence="2">The sequence shown here is derived from an EMBL/GenBank/DDBJ whole genome shotgun (WGS) entry which is preliminary data.</text>
</comment>
<gene>
    <name evidence="2" type="ORF">GWI33_006320</name>
</gene>
<keyword evidence="3" id="KW-1185">Reference proteome</keyword>
<protein>
    <submittedName>
        <fullName evidence="2">Uncharacterized protein</fullName>
    </submittedName>
</protein>
<organism evidence="2 3">
    <name type="scientific">Rhynchophorus ferrugineus</name>
    <name type="common">Red palm weevil</name>
    <name type="synonym">Curculio ferrugineus</name>
    <dbReference type="NCBI Taxonomy" id="354439"/>
    <lineage>
        <taxon>Eukaryota</taxon>
        <taxon>Metazoa</taxon>
        <taxon>Ecdysozoa</taxon>
        <taxon>Arthropoda</taxon>
        <taxon>Hexapoda</taxon>
        <taxon>Insecta</taxon>
        <taxon>Pterygota</taxon>
        <taxon>Neoptera</taxon>
        <taxon>Endopterygota</taxon>
        <taxon>Coleoptera</taxon>
        <taxon>Polyphaga</taxon>
        <taxon>Cucujiformia</taxon>
        <taxon>Curculionidae</taxon>
        <taxon>Dryophthorinae</taxon>
        <taxon>Rhynchophorus</taxon>
    </lineage>
</organism>
<dbReference type="EMBL" id="JAACXV010000317">
    <property type="protein sequence ID" value="KAF7280194.1"/>
    <property type="molecule type" value="Genomic_DNA"/>
</dbReference>
<feature type="region of interest" description="Disordered" evidence="1">
    <location>
        <begin position="45"/>
        <end position="73"/>
    </location>
</feature>
<sequence length="73" mass="8454">MWWLSEDRRINGVRSVRDFEKKNETRKKLYAVTALKVTVSKMKTKRCNDDTPQTATGAWPLSAKRQPNAIESD</sequence>